<evidence type="ECO:0000256" key="1">
    <source>
        <dbReference type="ARBA" id="ARBA00007749"/>
    </source>
</evidence>
<gene>
    <name evidence="6" type="ORF">TRIHO_09110</name>
</gene>
<dbReference type="GO" id="GO:0016787">
    <property type="term" value="F:hydrolase activity"/>
    <property type="evidence" value="ECO:0007669"/>
    <property type="project" value="UniProtKB-KW"/>
</dbReference>
<dbReference type="AlphaFoldDB" id="A0A132C0Q7"/>
<feature type="domain" description="Metallo-beta-lactamase" evidence="5">
    <location>
        <begin position="59"/>
        <end position="265"/>
    </location>
</feature>
<dbReference type="EMBL" id="LPUY01000025">
    <property type="protein sequence ID" value="KUP94175.1"/>
    <property type="molecule type" value="Genomic_DNA"/>
</dbReference>
<keyword evidence="4" id="KW-0862">Zinc</keyword>
<name>A0A132C0Q7_9RHOB</name>
<evidence type="ECO:0000313" key="7">
    <source>
        <dbReference type="Proteomes" id="UP000068382"/>
    </source>
</evidence>
<dbReference type="PANTHER" id="PTHR42978:SF6">
    <property type="entry name" value="QUORUM-QUENCHING LACTONASE YTNP-RELATED"/>
    <property type="match status" value="1"/>
</dbReference>
<evidence type="ECO:0000259" key="5">
    <source>
        <dbReference type="SMART" id="SM00849"/>
    </source>
</evidence>
<comment type="caution">
    <text evidence="6">The sequence shown here is derived from an EMBL/GenBank/DDBJ whole genome shotgun (WGS) entry which is preliminary data.</text>
</comment>
<accession>A0A132C0Q7</accession>
<keyword evidence="7" id="KW-1185">Reference proteome</keyword>
<dbReference type="InterPro" id="IPR001279">
    <property type="entry name" value="Metallo-B-lactamas"/>
</dbReference>
<dbReference type="SUPFAM" id="SSF56281">
    <property type="entry name" value="Metallo-hydrolase/oxidoreductase"/>
    <property type="match status" value="1"/>
</dbReference>
<protein>
    <submittedName>
        <fullName evidence="6">Metallo-beta-lactamase superfamily protein</fullName>
    </submittedName>
</protein>
<evidence type="ECO:0000256" key="2">
    <source>
        <dbReference type="ARBA" id="ARBA00022723"/>
    </source>
</evidence>
<reference evidence="6 7" key="1">
    <citation type="submission" date="2015-12" db="EMBL/GenBank/DDBJ databases">
        <title>Genome sequence of the marine Rhodobacteraceae strain O3.65, Candidatus Tritonibacter horizontis.</title>
        <authorList>
            <person name="Poehlein A."/>
            <person name="Giebel H.A."/>
            <person name="Voget S."/>
            <person name="Brinkhoff T."/>
        </authorList>
    </citation>
    <scope>NUCLEOTIDE SEQUENCE [LARGE SCALE GENOMIC DNA]</scope>
    <source>
        <strain evidence="6 7">O3.65</strain>
    </source>
</reference>
<dbReference type="Gene3D" id="3.60.15.10">
    <property type="entry name" value="Ribonuclease Z/Hydroxyacylglutathione hydrolase-like"/>
    <property type="match status" value="1"/>
</dbReference>
<dbReference type="Pfam" id="PF00753">
    <property type="entry name" value="Lactamase_B"/>
    <property type="match status" value="1"/>
</dbReference>
<sequence length="287" mass="30202">MFAAGASPVFAATRTVQSAQVGEIKVTTVSDGYIDFPTGAYTNVDTEVLAGLGDNLRLGANVWIIRSGARNILVDAGSGSFMGDAAPGVGNLNERLHEAGTTAREITDVIVTHMHPDHIGGLLVGGQIAYPNAQFHVSNGEWGFWTSEELLSAAPEPNRSMIMGIQSIATAIKERVTFHQGAYDLGAGVSVEPAPGHTPGHMVVRVSSGGLQFFLLGDAVISQDLQFQHPEAYSAFDAIPDLSVKTRKDLFDKLAADEIAFSATHLAFPGAGYVSKRGAGYVFTAIG</sequence>
<comment type="similarity">
    <text evidence="1">Belongs to the metallo-beta-lactamase superfamily.</text>
</comment>
<organism evidence="6 7">
    <name type="scientific">Tritonibacter horizontis</name>
    <dbReference type="NCBI Taxonomy" id="1768241"/>
    <lineage>
        <taxon>Bacteria</taxon>
        <taxon>Pseudomonadati</taxon>
        <taxon>Pseudomonadota</taxon>
        <taxon>Alphaproteobacteria</taxon>
        <taxon>Rhodobacterales</taxon>
        <taxon>Paracoccaceae</taxon>
        <taxon>Tritonibacter</taxon>
    </lineage>
</organism>
<keyword evidence="3" id="KW-0378">Hydrolase</keyword>
<dbReference type="PANTHER" id="PTHR42978">
    <property type="entry name" value="QUORUM-QUENCHING LACTONASE YTNP-RELATED-RELATED"/>
    <property type="match status" value="1"/>
</dbReference>
<evidence type="ECO:0000256" key="3">
    <source>
        <dbReference type="ARBA" id="ARBA00022801"/>
    </source>
</evidence>
<evidence type="ECO:0000313" key="6">
    <source>
        <dbReference type="EMBL" id="KUP94175.1"/>
    </source>
</evidence>
<dbReference type="GO" id="GO:0046872">
    <property type="term" value="F:metal ion binding"/>
    <property type="evidence" value="ECO:0007669"/>
    <property type="project" value="UniProtKB-KW"/>
</dbReference>
<dbReference type="InterPro" id="IPR036866">
    <property type="entry name" value="RibonucZ/Hydroxyglut_hydro"/>
</dbReference>
<dbReference type="Proteomes" id="UP000068382">
    <property type="component" value="Unassembled WGS sequence"/>
</dbReference>
<dbReference type="InterPro" id="IPR051013">
    <property type="entry name" value="MBL_superfamily_lactonases"/>
</dbReference>
<evidence type="ECO:0000256" key="4">
    <source>
        <dbReference type="ARBA" id="ARBA00022833"/>
    </source>
</evidence>
<dbReference type="SMART" id="SM00849">
    <property type="entry name" value="Lactamase_B"/>
    <property type="match status" value="1"/>
</dbReference>
<proteinExistence type="inferred from homology"/>
<keyword evidence="2" id="KW-0479">Metal-binding</keyword>
<dbReference type="CDD" id="cd07720">
    <property type="entry name" value="OPHC2-like_MBL-fold"/>
    <property type="match status" value="1"/>
</dbReference>